<keyword evidence="2" id="KW-1133">Transmembrane helix</keyword>
<feature type="transmembrane region" description="Helical" evidence="2">
    <location>
        <begin position="68"/>
        <end position="87"/>
    </location>
</feature>
<name>A0A4Q4NGS7_ALTAL</name>
<keyword evidence="2" id="KW-0812">Transmembrane</keyword>
<accession>A0A4Q4NGS7</accession>
<sequence length="683" mass="76411">MASTSTATRYQLPWIRRDWRNRGRYTQGLQDPSENAKPSLDFTQRIERKLAVYNASDNVFKRWLFETASWLVSALCMGAVVGIYISINGEEMTKSERLLTISSILGKVASAALIVPTSEALGQLKWHWFHKSKAMWDFEIFDKASRGAWGAALLLFRTKGRSLAALGALLIVLLLAIDTFFQQVVTYPDQWALQDSFGSIPIIKNYSPSRNQYYIKGEEQATFDESTYMIVGKYFYGNGTQSTPLGRGVRPEIPLSCPTSSCVWPVYDTLATCGSCAEVSQSLDIKFACLNTAIDWSASWDDTSPNASYPNGTVCGYFLNITSSMPMLLSGYLPQENSTTNTTGEVLLMRTVPLLDFMTRSPYYGTGSLAFNNIRYPIYNGLIASAAGGFDSVFRHEPPIVHECVLSWCVQRMRSSYEWGIYNETTLSTHLNTATKPTPWPWISKPAETGTWFEYGPNITLEVPAPTPPGSTTPGANITYSVSNETVFKVMGVWDDFFPAFYTTNDSTQQPVLRFRNYPLGASTKFLDFNPWLAPNNVTHHIERLASAMTNAIRSNGESREMISGKAYNIEKFVHINWPWLTFPLLLLILSLVFLVSTIIKTSKDTETGIWKTSAMPALIYGLPKETQSKLNPTSTWDDSEKSSRKVRIKLLPSTGWRVSGASHLNTSPQLPRPTVQTPHGWI</sequence>
<dbReference type="Proteomes" id="UP000291422">
    <property type="component" value="Unassembled WGS sequence"/>
</dbReference>
<dbReference type="VEuPathDB" id="FungiDB:CC77DRAFT_989290"/>
<gene>
    <name evidence="3" type="ORF">AA0117_g5919</name>
</gene>
<evidence type="ECO:0000313" key="4">
    <source>
        <dbReference type="Proteomes" id="UP000291422"/>
    </source>
</evidence>
<dbReference type="EMBL" id="PDXD01000012">
    <property type="protein sequence ID" value="RYN76319.1"/>
    <property type="molecule type" value="Genomic_DNA"/>
</dbReference>
<dbReference type="InterPro" id="IPR021514">
    <property type="entry name" value="DUF3176"/>
</dbReference>
<protein>
    <submittedName>
        <fullName evidence="3">Uncharacterized protein</fullName>
    </submittedName>
</protein>
<evidence type="ECO:0000256" key="2">
    <source>
        <dbReference type="SAM" id="Phobius"/>
    </source>
</evidence>
<keyword evidence="2" id="KW-0472">Membrane</keyword>
<dbReference type="AlphaFoldDB" id="A0A4Q4NGS7"/>
<comment type="caution">
    <text evidence="3">The sequence shown here is derived from an EMBL/GenBank/DDBJ whole genome shotgun (WGS) entry which is preliminary data.</text>
</comment>
<evidence type="ECO:0000313" key="3">
    <source>
        <dbReference type="EMBL" id="RYN76319.1"/>
    </source>
</evidence>
<dbReference type="PANTHER" id="PTHR35394">
    <property type="entry name" value="DUF3176 DOMAIN-CONTAINING PROTEIN"/>
    <property type="match status" value="1"/>
</dbReference>
<reference evidence="4" key="1">
    <citation type="journal article" date="2019" name="bioRxiv">
        <title>Genomics, evolutionary history and diagnostics of the Alternaria alternata species group including apple and Asian pear pathotypes.</title>
        <authorList>
            <person name="Armitage A.D."/>
            <person name="Cockerton H.M."/>
            <person name="Sreenivasaprasad S."/>
            <person name="Woodhall J.W."/>
            <person name="Lane C.R."/>
            <person name="Harrison R.J."/>
            <person name="Clarkson J.P."/>
        </authorList>
    </citation>
    <scope>NUCLEOTIDE SEQUENCE [LARGE SCALE GENOMIC DNA]</scope>
    <source>
        <strain evidence="4">FERA 1177</strain>
    </source>
</reference>
<feature type="region of interest" description="Disordered" evidence="1">
    <location>
        <begin position="661"/>
        <end position="683"/>
    </location>
</feature>
<feature type="transmembrane region" description="Helical" evidence="2">
    <location>
        <begin position="578"/>
        <end position="600"/>
    </location>
</feature>
<proteinExistence type="predicted"/>
<organism evidence="3 4">
    <name type="scientific">Alternaria alternata</name>
    <name type="common">Alternaria rot fungus</name>
    <name type="synonym">Torula alternata</name>
    <dbReference type="NCBI Taxonomy" id="5599"/>
    <lineage>
        <taxon>Eukaryota</taxon>
        <taxon>Fungi</taxon>
        <taxon>Dikarya</taxon>
        <taxon>Ascomycota</taxon>
        <taxon>Pezizomycotina</taxon>
        <taxon>Dothideomycetes</taxon>
        <taxon>Pleosporomycetidae</taxon>
        <taxon>Pleosporales</taxon>
        <taxon>Pleosporineae</taxon>
        <taxon>Pleosporaceae</taxon>
        <taxon>Alternaria</taxon>
        <taxon>Alternaria sect. Alternaria</taxon>
        <taxon>Alternaria alternata complex</taxon>
    </lineage>
</organism>
<dbReference type="Pfam" id="PF11374">
    <property type="entry name" value="DUF3176"/>
    <property type="match status" value="1"/>
</dbReference>
<evidence type="ECO:0000256" key="1">
    <source>
        <dbReference type="SAM" id="MobiDB-lite"/>
    </source>
</evidence>
<feature type="transmembrane region" description="Helical" evidence="2">
    <location>
        <begin position="163"/>
        <end position="181"/>
    </location>
</feature>
<feature type="compositionally biased region" description="Polar residues" evidence="1">
    <location>
        <begin position="663"/>
        <end position="683"/>
    </location>
</feature>
<dbReference type="PANTHER" id="PTHR35394:SF5">
    <property type="entry name" value="DUF3176 DOMAIN-CONTAINING PROTEIN"/>
    <property type="match status" value="1"/>
</dbReference>